<proteinExistence type="predicted"/>
<keyword evidence="3" id="KW-1185">Reference proteome</keyword>
<dbReference type="Gene3D" id="1.20.1280.50">
    <property type="match status" value="1"/>
</dbReference>
<reference evidence="3" key="1">
    <citation type="submission" date="2013-01" db="EMBL/GenBank/DDBJ databases">
        <title>Draft Genome Sequence of a Mulberry Tree, Morus notabilis C.K. Schneid.</title>
        <authorList>
            <person name="He N."/>
            <person name="Zhao S."/>
        </authorList>
    </citation>
    <scope>NUCLEOTIDE SEQUENCE</scope>
</reference>
<dbReference type="EMBL" id="KE344271">
    <property type="protein sequence ID" value="EXB55876.1"/>
    <property type="molecule type" value="Genomic_DNA"/>
</dbReference>
<sequence>MATKRAKSSSQNHNSSLAVDRISRLADPVIHRILSLIPTIDADRMSLLSKRWRRMWYSVPSQILIFRASPFMFSKHSTIEKFILKKCIGLLNPRISSSSLKALRIANAASGFDTIQVEATNVKVFRIFR</sequence>
<dbReference type="PANTHER" id="PTHR34223:SF51">
    <property type="entry name" value="OS06G0556300 PROTEIN"/>
    <property type="match status" value="1"/>
</dbReference>
<gene>
    <name evidence="2" type="ORF">L484_002952</name>
</gene>
<dbReference type="Pfam" id="PF00646">
    <property type="entry name" value="F-box"/>
    <property type="match status" value="1"/>
</dbReference>
<dbReference type="PANTHER" id="PTHR34223">
    <property type="entry name" value="OS11G0201299 PROTEIN"/>
    <property type="match status" value="1"/>
</dbReference>
<dbReference type="SUPFAM" id="SSF81383">
    <property type="entry name" value="F-box domain"/>
    <property type="match status" value="1"/>
</dbReference>
<protein>
    <submittedName>
        <fullName evidence="2">Putative F-box/FBD/LRR-repeat protein</fullName>
    </submittedName>
</protein>
<dbReference type="STRING" id="981085.W9R473"/>
<dbReference type="InterPro" id="IPR036047">
    <property type="entry name" value="F-box-like_dom_sf"/>
</dbReference>
<feature type="domain" description="F-box" evidence="1">
    <location>
        <begin position="22"/>
        <end position="60"/>
    </location>
</feature>
<dbReference type="AlphaFoldDB" id="W9R473"/>
<name>W9R473_9ROSA</name>
<dbReference type="InterPro" id="IPR001810">
    <property type="entry name" value="F-box_dom"/>
</dbReference>
<evidence type="ECO:0000313" key="2">
    <source>
        <dbReference type="EMBL" id="EXB55876.1"/>
    </source>
</evidence>
<dbReference type="InterPro" id="IPR053197">
    <property type="entry name" value="F-box_SCFL_complex_component"/>
</dbReference>
<evidence type="ECO:0000313" key="3">
    <source>
        <dbReference type="Proteomes" id="UP000030645"/>
    </source>
</evidence>
<accession>W9R473</accession>
<evidence type="ECO:0000259" key="1">
    <source>
        <dbReference type="Pfam" id="PF00646"/>
    </source>
</evidence>
<dbReference type="Proteomes" id="UP000030645">
    <property type="component" value="Unassembled WGS sequence"/>
</dbReference>
<organism evidence="2 3">
    <name type="scientific">Morus notabilis</name>
    <dbReference type="NCBI Taxonomy" id="981085"/>
    <lineage>
        <taxon>Eukaryota</taxon>
        <taxon>Viridiplantae</taxon>
        <taxon>Streptophyta</taxon>
        <taxon>Embryophyta</taxon>
        <taxon>Tracheophyta</taxon>
        <taxon>Spermatophyta</taxon>
        <taxon>Magnoliopsida</taxon>
        <taxon>eudicotyledons</taxon>
        <taxon>Gunneridae</taxon>
        <taxon>Pentapetalae</taxon>
        <taxon>rosids</taxon>
        <taxon>fabids</taxon>
        <taxon>Rosales</taxon>
        <taxon>Moraceae</taxon>
        <taxon>Moreae</taxon>
        <taxon>Morus</taxon>
    </lineage>
</organism>